<dbReference type="RefSeq" id="WP_015655217.1">
    <property type="nucleotide sequence ID" value="NC_020504.1"/>
</dbReference>
<organism evidence="1 2">
    <name type="scientific">Streptomyces davaonensis (strain DSM 101723 / JCM 4913 / KCC S-0913 / 768)</name>
    <dbReference type="NCBI Taxonomy" id="1214101"/>
    <lineage>
        <taxon>Bacteria</taxon>
        <taxon>Bacillati</taxon>
        <taxon>Actinomycetota</taxon>
        <taxon>Actinomycetes</taxon>
        <taxon>Kitasatosporales</taxon>
        <taxon>Streptomycetaceae</taxon>
        <taxon>Streptomyces</taxon>
    </lineage>
</organism>
<dbReference type="EMBL" id="HE971709">
    <property type="protein sequence ID" value="CCK24814.1"/>
    <property type="molecule type" value="Genomic_DNA"/>
</dbReference>
<protein>
    <recommendedName>
        <fullName evidence="3">HEXXH motif domain-containing protein</fullName>
    </recommendedName>
</protein>
<name>K4QWT3_STRDJ</name>
<dbReference type="STRING" id="1214101.BN159_0435"/>
<reference evidence="1 2" key="1">
    <citation type="journal article" date="2012" name="J. Bacteriol.">
        <title>Genome sequence of the bacterium Streptomyces davawensis JCM 4913 and heterologous production of the unique antibiotic roseoflavin.</title>
        <authorList>
            <person name="Jankowitsch F."/>
            <person name="Schwarz J."/>
            <person name="Ruckert C."/>
            <person name="Gust B."/>
            <person name="Szczepanowski R."/>
            <person name="Blom J."/>
            <person name="Pelzer S."/>
            <person name="Kalinowski J."/>
            <person name="Mack M."/>
        </authorList>
    </citation>
    <scope>NUCLEOTIDE SEQUENCE [LARGE SCALE GENOMIC DNA]</scope>
    <source>
        <strain evidence="2">DSM 101723 / JCM 4913 / KCC S-0913 / 768</strain>
    </source>
</reference>
<dbReference type="KEGG" id="sdv:BN159_0435"/>
<dbReference type="InterPro" id="IPR026337">
    <property type="entry name" value="AKG_HExxH"/>
</dbReference>
<dbReference type="NCBIfam" id="TIGR04267">
    <property type="entry name" value="mod_HExxH"/>
    <property type="match status" value="1"/>
</dbReference>
<dbReference type="OrthoDB" id="3987769at2"/>
<proteinExistence type="predicted"/>
<evidence type="ECO:0000313" key="1">
    <source>
        <dbReference type="EMBL" id="CCK24814.1"/>
    </source>
</evidence>
<gene>
    <name evidence="1" type="ORF">BN159_0435</name>
</gene>
<evidence type="ECO:0000313" key="2">
    <source>
        <dbReference type="Proteomes" id="UP000008043"/>
    </source>
</evidence>
<sequence>MKDLSPLKRLHQALGWYGTSEVCEEIHRGYSDLVGRHLGQFFTEVRSTRPDVEAEIVAKLTGMSEESLTRLLLAPETTRLLMWPDPARDASAAAEFLIRSVHAEMAREGSAAQPVVEPLWTALGDTLILPGGQVVEGPSIEGVAALDLDSPYALGIDVQGIRFTQPEGRAPLAGREREETLAKLSAAIEGIASVSSETSAFVARFTKALVLLRDDRERVFSSGSCAQYVGRSVLGNPQFSAVDHALVAEGVVHESIHGFLYMHEMQESWVLDDSLYSMQPMVPSPWTGRRLPVRPFLQACFVWYGLFNFWSAAAETGVFGTARALERRQAALCGFLKEPLTQLTKPYAEQVNGDLLDALGDLQEHVASNHEAVF</sequence>
<evidence type="ECO:0008006" key="3">
    <source>
        <dbReference type="Google" id="ProtNLM"/>
    </source>
</evidence>
<dbReference type="Proteomes" id="UP000008043">
    <property type="component" value="Chromosome"/>
</dbReference>
<accession>K4QWT3</accession>
<dbReference type="HOGENOM" id="CLU_789580_0_0_11"/>
<keyword evidence="2" id="KW-1185">Reference proteome</keyword>
<dbReference type="eggNOG" id="ENOG50346AY">
    <property type="taxonomic scope" value="Bacteria"/>
</dbReference>
<dbReference type="AlphaFoldDB" id="K4QWT3"/>